<dbReference type="GO" id="GO:0016197">
    <property type="term" value="P:endosomal transport"/>
    <property type="evidence" value="ECO:0007669"/>
    <property type="project" value="TreeGrafter"/>
</dbReference>
<dbReference type="FunFam" id="1.10.8.60:FF:000015">
    <property type="entry name" value="vacuolar protein sorting-associated protein 4A"/>
    <property type="match status" value="1"/>
</dbReference>
<dbReference type="GO" id="GO:0016887">
    <property type="term" value="F:ATP hydrolysis activity"/>
    <property type="evidence" value="ECO:0007669"/>
    <property type="project" value="InterPro"/>
</dbReference>
<keyword evidence="8" id="KW-1185">Reference proteome</keyword>
<dbReference type="InterPro" id="IPR003593">
    <property type="entry name" value="AAA+_ATPase"/>
</dbReference>
<dbReference type="SMART" id="SM00382">
    <property type="entry name" value="AAA"/>
    <property type="match status" value="1"/>
</dbReference>
<comment type="similarity">
    <text evidence="1 4">Belongs to the AAA ATPase family.</text>
</comment>
<evidence type="ECO:0000256" key="2">
    <source>
        <dbReference type="ARBA" id="ARBA00022741"/>
    </source>
</evidence>
<evidence type="ECO:0000256" key="1">
    <source>
        <dbReference type="ARBA" id="ARBA00006914"/>
    </source>
</evidence>
<dbReference type="InterPro" id="IPR015415">
    <property type="entry name" value="Spast_Vps4_C"/>
</dbReference>
<feature type="domain" description="AAA+ ATPase" evidence="6">
    <location>
        <begin position="132"/>
        <end position="270"/>
    </location>
</feature>
<evidence type="ECO:0000313" key="7">
    <source>
        <dbReference type="EMBL" id="CAI9719109.1"/>
    </source>
</evidence>
<proteinExistence type="inferred from homology"/>
<accession>A0AA36AN80</accession>
<reference evidence="7" key="1">
    <citation type="submission" date="2023-08" db="EMBL/GenBank/DDBJ databases">
        <authorList>
            <person name="Alioto T."/>
            <person name="Alioto T."/>
            <person name="Gomez Garrido J."/>
        </authorList>
    </citation>
    <scope>NUCLEOTIDE SEQUENCE</scope>
</reference>
<evidence type="ECO:0000259" key="6">
    <source>
        <dbReference type="SMART" id="SM00382"/>
    </source>
</evidence>
<keyword evidence="3 4" id="KW-0067">ATP-binding</keyword>
<dbReference type="GO" id="GO:0007033">
    <property type="term" value="P:vacuole organization"/>
    <property type="evidence" value="ECO:0007669"/>
    <property type="project" value="TreeGrafter"/>
</dbReference>
<dbReference type="InterPro" id="IPR050304">
    <property type="entry name" value="MT-severing_AAA_ATPase"/>
</dbReference>
<organism evidence="7 8">
    <name type="scientific">Octopus vulgaris</name>
    <name type="common">Common octopus</name>
    <dbReference type="NCBI Taxonomy" id="6645"/>
    <lineage>
        <taxon>Eukaryota</taxon>
        <taxon>Metazoa</taxon>
        <taxon>Spiralia</taxon>
        <taxon>Lophotrochozoa</taxon>
        <taxon>Mollusca</taxon>
        <taxon>Cephalopoda</taxon>
        <taxon>Coleoidea</taxon>
        <taxon>Octopodiformes</taxon>
        <taxon>Octopoda</taxon>
        <taxon>Incirrata</taxon>
        <taxon>Octopodidae</taxon>
        <taxon>Octopus</taxon>
    </lineage>
</organism>
<dbReference type="PANTHER" id="PTHR23074">
    <property type="entry name" value="AAA DOMAIN-CONTAINING"/>
    <property type="match status" value="1"/>
</dbReference>
<sequence length="401" mass="46041">MAVLPLYADFNKDTTLNIVQHCHGIVQQLMTTENDQLLVNVLWHLLKCLESHHRKIAKWKKKQSEHPISDTSPSEKSKFKQNRITAIEDSIYTKSHLTFNDVAGLSDAKQALYEAIIMPLQFPHLFTGNRRPWKRILLYGPPGTGKSRLALALSSAITSTFYSISSANLLSSWVGESEKSIKELFQHACRNKSKSVIFIDEIDSLCRKRNVQEEEHTRRFKTELLKQMEGVGNTETKDNIFLLCATNCPWELDVAFLRRFQKRIYIPLPDKDARVQLFKIHTKNTCLDLSDKDWDSLAEKTHLYSGSDIANLTLGALFQPIRKMQSAKYWKKTLDGKYLPCESYHPQAIRTDLKDLPAASVIPHQVTLEDFIKSTQTHTKTVSENDLKQFKDFTQRFGELG</sequence>
<name>A0AA36AN80_OCTVU</name>
<dbReference type="SUPFAM" id="SSF52540">
    <property type="entry name" value="P-loop containing nucleoside triphosphate hydrolases"/>
    <property type="match status" value="1"/>
</dbReference>
<evidence type="ECO:0000256" key="5">
    <source>
        <dbReference type="SAM" id="MobiDB-lite"/>
    </source>
</evidence>
<evidence type="ECO:0000313" key="8">
    <source>
        <dbReference type="Proteomes" id="UP001162480"/>
    </source>
</evidence>
<dbReference type="PROSITE" id="PS00674">
    <property type="entry name" value="AAA"/>
    <property type="match status" value="1"/>
</dbReference>
<dbReference type="EMBL" id="OX597816">
    <property type="protein sequence ID" value="CAI9719109.1"/>
    <property type="molecule type" value="Genomic_DNA"/>
</dbReference>
<dbReference type="GO" id="GO:0005524">
    <property type="term" value="F:ATP binding"/>
    <property type="evidence" value="ECO:0007669"/>
    <property type="project" value="UniProtKB-KW"/>
</dbReference>
<dbReference type="Proteomes" id="UP001162480">
    <property type="component" value="Chromosome 3"/>
</dbReference>
<dbReference type="InterPro" id="IPR003960">
    <property type="entry name" value="ATPase_AAA_CS"/>
</dbReference>
<dbReference type="FunFam" id="3.40.50.300:FF:001003">
    <property type="entry name" value="Vacuolar protein sorting-associated protein 4"/>
    <property type="match status" value="1"/>
</dbReference>
<evidence type="ECO:0000256" key="4">
    <source>
        <dbReference type="RuleBase" id="RU003651"/>
    </source>
</evidence>
<feature type="compositionally biased region" description="Basic and acidic residues" evidence="5">
    <location>
        <begin position="62"/>
        <end position="78"/>
    </location>
</feature>
<evidence type="ECO:0000256" key="3">
    <source>
        <dbReference type="ARBA" id="ARBA00022840"/>
    </source>
</evidence>
<gene>
    <name evidence="7" type="ORF">OCTVUL_1B021826</name>
</gene>
<dbReference type="InterPro" id="IPR003959">
    <property type="entry name" value="ATPase_AAA_core"/>
</dbReference>
<feature type="region of interest" description="Disordered" evidence="5">
    <location>
        <begin position="60"/>
        <end position="80"/>
    </location>
</feature>
<protein>
    <submittedName>
        <fullName evidence="7">Protein-sorting-associated 4</fullName>
    </submittedName>
</protein>
<dbReference type="AlphaFoldDB" id="A0AA36AN80"/>
<dbReference type="Pfam" id="PF09336">
    <property type="entry name" value="Vps4_C"/>
    <property type="match status" value="1"/>
</dbReference>
<dbReference type="PANTHER" id="PTHR23074:SF72">
    <property type="entry name" value="VACUOLAR PROTEIN SORTING-ASSOCIATED PROTEIN 4B"/>
    <property type="match status" value="1"/>
</dbReference>
<dbReference type="Gene3D" id="1.10.8.60">
    <property type="match status" value="1"/>
</dbReference>
<dbReference type="Gene3D" id="3.40.50.300">
    <property type="entry name" value="P-loop containing nucleotide triphosphate hydrolases"/>
    <property type="match status" value="1"/>
</dbReference>
<dbReference type="InterPro" id="IPR027417">
    <property type="entry name" value="P-loop_NTPase"/>
</dbReference>
<keyword evidence="2 4" id="KW-0547">Nucleotide-binding</keyword>
<dbReference type="Pfam" id="PF00004">
    <property type="entry name" value="AAA"/>
    <property type="match status" value="1"/>
</dbReference>